<feature type="compositionally biased region" description="Basic and acidic residues" evidence="7">
    <location>
        <begin position="26"/>
        <end position="38"/>
    </location>
</feature>
<dbReference type="PANTHER" id="PTHR16193">
    <property type="entry name" value="TETRATRICOPEPTIDE REPEAT PROTEIN 27"/>
    <property type="match status" value="1"/>
</dbReference>
<organism evidence="8 9">
    <name type="scientific">Triplophysa tibetana</name>
    <dbReference type="NCBI Taxonomy" id="1572043"/>
    <lineage>
        <taxon>Eukaryota</taxon>
        <taxon>Metazoa</taxon>
        <taxon>Chordata</taxon>
        <taxon>Craniata</taxon>
        <taxon>Vertebrata</taxon>
        <taxon>Euteleostomi</taxon>
        <taxon>Actinopterygii</taxon>
        <taxon>Neopterygii</taxon>
        <taxon>Teleostei</taxon>
        <taxon>Ostariophysi</taxon>
        <taxon>Cypriniformes</taxon>
        <taxon>Nemacheilidae</taxon>
        <taxon>Triplophysa</taxon>
    </lineage>
</organism>
<dbReference type="EMBL" id="SOYY01000015">
    <property type="protein sequence ID" value="KAA0711090.1"/>
    <property type="molecule type" value="Genomic_DNA"/>
</dbReference>
<reference evidence="8 9" key="1">
    <citation type="journal article" date="2019" name="Mol. Ecol. Resour.">
        <title>Chromosome-level genome assembly of Triplophysa tibetana, a fish adapted to the harsh high-altitude environment of the Tibetan Plateau.</title>
        <authorList>
            <person name="Yang X."/>
            <person name="Liu H."/>
            <person name="Ma Z."/>
            <person name="Zou Y."/>
            <person name="Zou M."/>
            <person name="Mao Y."/>
            <person name="Li X."/>
            <person name="Wang H."/>
            <person name="Chen T."/>
            <person name="Wang W."/>
            <person name="Yang R."/>
        </authorList>
    </citation>
    <scope>NUCLEOTIDE SEQUENCE [LARGE SCALE GENOMIC DNA]</scope>
    <source>
        <strain evidence="8">TTIB1903HZAU</strain>
        <tissue evidence="8">Muscle</tissue>
    </source>
</reference>
<feature type="region of interest" description="Disordered" evidence="7">
    <location>
        <begin position="19"/>
        <end position="38"/>
    </location>
</feature>
<dbReference type="PANTHER" id="PTHR16193:SF0">
    <property type="entry name" value="TETRATRICOPEPTIDE REPEAT PROTEIN 27"/>
    <property type="match status" value="1"/>
</dbReference>
<evidence type="ECO:0000313" key="9">
    <source>
        <dbReference type="Proteomes" id="UP000324632"/>
    </source>
</evidence>
<comment type="caution">
    <text evidence="8">The sequence shown here is derived from an EMBL/GenBank/DDBJ whole genome shotgun (WGS) entry which is preliminary data.</text>
</comment>
<dbReference type="InterPro" id="IPR019734">
    <property type="entry name" value="TPR_rpt"/>
</dbReference>
<feature type="repeat" description="TPR" evidence="5">
    <location>
        <begin position="670"/>
        <end position="703"/>
    </location>
</feature>
<dbReference type="InterPro" id="IPR044244">
    <property type="entry name" value="TTC27/Emw1"/>
</dbReference>
<sequence length="917" mass="104068">MTLAAHGLKFNALQRLPNDSHRHHSEAREPFTFHSRSDSRETRQPFSFVCCGLRMMMLEMEAAVLCGLSPNWKQSGISITDGGPLLELVFEGDFKAVLFSSAVRGLLGGPPEEGESIETWLERRVVSYLINGPEDQRNDRLQTLHKKNGSCVCLFSRALMAGEAVLLAMGVGCMNLFAQSNWTGPAVELQISDFLPEALHQSYSQPASMNTAVLSSLQLDGECVYSLVSNPILLLLTRVILVHCGAKLESLQLLPWWTLRYVTLHQQILEERSPELLNLALGCIEKVCKCEELFNNITNGNLAIQFHLECSYTFLTYYDYQRAKQHLQMARDLLGLDINVTGALGKRTRFQENFLAQLIVDVKRKESSPVLESRSPSLAPTPKELLPKDHQLSDDTVLNQINLSDPSEHQLPDLTAEEQALVLAVCIDFQKNNPVHKLNDEELLAFTTCLLSQPKFWAVEVTSLCLRTKLERGSSRRVERAMMQTQTLVDFFSEKNCDVTERLKMFYACRAPPLWDLQRQLASLLTDLGLTSSALLIYEQLELWEDAVVCLARMGQHGKAEEILRRELEKKETPSLYCLLGDVLKDPQYYDRAWELSKHRSSRAQRSKALHHLRNKEFQQCVECFERSLKINSMQLGVWFSLGCAYFALGGYEGAAKAFQRCVGMEPDNSEAWSNLSTAYIKLRMKEKAFRTLQEALKCNYERWQIWENFIAVCIDLGDFSEAIRAYHRLMDLKDKYKDVEVLEILVRAVVDNLTDHHGEQASHLKSKLQELFGRVSARCSTDAQIWRQYARLYGNGHSNNMEDNEKALQFLSKAHRCETQAAGWEKDLSSFRSVVKGARDMANVAISCSRSKNNPQESVQLLSSARLSLKSLVTKAKQLYTDVATGDLHDDLRGDVKELEQLFTELQDLSAQLRSQ</sequence>
<dbReference type="InterPro" id="IPR011990">
    <property type="entry name" value="TPR-like_helical_dom_sf"/>
</dbReference>
<dbReference type="PROSITE" id="PS50005">
    <property type="entry name" value="TPR"/>
    <property type="match status" value="2"/>
</dbReference>
<proteinExistence type="inferred from homology"/>
<evidence type="ECO:0000256" key="5">
    <source>
        <dbReference type="PROSITE-ProRule" id="PRU00339"/>
    </source>
</evidence>
<dbReference type="SUPFAM" id="SSF48452">
    <property type="entry name" value="TPR-like"/>
    <property type="match status" value="1"/>
</dbReference>
<evidence type="ECO:0000256" key="2">
    <source>
        <dbReference type="ARBA" id="ARBA00022803"/>
    </source>
</evidence>
<evidence type="ECO:0000256" key="6">
    <source>
        <dbReference type="SAM" id="Coils"/>
    </source>
</evidence>
<evidence type="ECO:0000256" key="3">
    <source>
        <dbReference type="ARBA" id="ARBA00024020"/>
    </source>
</evidence>
<dbReference type="Proteomes" id="UP000324632">
    <property type="component" value="Chromosome 15"/>
</dbReference>
<name>A0A5A9NMZ8_9TELE</name>
<evidence type="ECO:0000256" key="4">
    <source>
        <dbReference type="ARBA" id="ARBA00024124"/>
    </source>
</evidence>
<protein>
    <recommendedName>
        <fullName evidence="4">Tetratricopeptide repeat protein 27</fullName>
    </recommendedName>
</protein>
<evidence type="ECO:0000313" key="8">
    <source>
        <dbReference type="EMBL" id="KAA0711090.1"/>
    </source>
</evidence>
<feature type="coiled-coil region" evidence="6">
    <location>
        <begin position="890"/>
        <end position="917"/>
    </location>
</feature>
<gene>
    <name evidence="8" type="ORF">E1301_Tti002802</name>
</gene>
<evidence type="ECO:0000256" key="1">
    <source>
        <dbReference type="ARBA" id="ARBA00022737"/>
    </source>
</evidence>
<keyword evidence="2 5" id="KW-0802">TPR repeat</keyword>
<dbReference type="Gene3D" id="1.25.40.10">
    <property type="entry name" value="Tetratricopeptide repeat domain"/>
    <property type="match status" value="1"/>
</dbReference>
<accession>A0A5A9NMZ8</accession>
<dbReference type="SMART" id="SM00028">
    <property type="entry name" value="TPR"/>
    <property type="match status" value="4"/>
</dbReference>
<comment type="similarity">
    <text evidence="3">Belongs to the TTC27 family.</text>
</comment>
<dbReference type="AlphaFoldDB" id="A0A5A9NMZ8"/>
<feature type="repeat" description="TPR" evidence="5">
    <location>
        <begin position="636"/>
        <end position="669"/>
    </location>
</feature>
<keyword evidence="1" id="KW-0677">Repeat</keyword>
<dbReference type="Pfam" id="PF13432">
    <property type="entry name" value="TPR_16"/>
    <property type="match status" value="1"/>
</dbReference>
<keyword evidence="6" id="KW-0175">Coiled coil</keyword>
<keyword evidence="9" id="KW-1185">Reference proteome</keyword>
<evidence type="ECO:0000256" key="7">
    <source>
        <dbReference type="SAM" id="MobiDB-lite"/>
    </source>
</evidence>